<dbReference type="Pfam" id="PF12787">
    <property type="entry name" value="EcsC"/>
    <property type="match status" value="1"/>
</dbReference>
<name>A0ABS9Z837_9HYPH</name>
<protein>
    <submittedName>
        <fullName evidence="1">EcsC family protein</fullName>
    </submittedName>
</protein>
<reference evidence="1" key="1">
    <citation type="journal article" date="2022" name="ISME J.">
        <title>Identification of active gaseous-alkane degraders at natural gas seeps.</title>
        <authorList>
            <person name="Farhan Ul Haque M."/>
            <person name="Hernandez M."/>
            <person name="Crombie A.T."/>
            <person name="Murrell J.C."/>
        </authorList>
    </citation>
    <scope>NUCLEOTIDE SEQUENCE</scope>
    <source>
        <strain evidence="1">PC2</strain>
    </source>
</reference>
<proteinExistence type="predicted"/>
<accession>A0ABS9Z837</accession>
<dbReference type="InterPro" id="IPR024787">
    <property type="entry name" value="EcsC"/>
</dbReference>
<sequence>MTPDLDSARMTAADHAALMDAVRRLEHIGPALRLANAVGRKVNFLKTLAPEKAAKIIDGAVMGAMKVALRAALASLAGRPVRDRDRAHKILVAASGAAGGALGLASLPLELPVSTTVMLRSIADIARAEGEDLRDPEAAMACLEVFALDGRTPGDNVSESGYFAIRGLLARSISEAARYIASRGVIDEAAPALVKLMAQIGTRFGFVVSQKLLAQATPALGAFGGAAINLAFIDHFQSLAKGHFTVRRLERKYGPDHVRSEYERIAKAREPDEIHPPAA</sequence>
<dbReference type="RefSeq" id="WP_243067544.1">
    <property type="nucleotide sequence ID" value="NZ_JAIVFK010000009.1"/>
</dbReference>
<dbReference type="PANTHER" id="PTHR41260:SF1">
    <property type="entry name" value="PROTEIN ECSC"/>
    <property type="match status" value="1"/>
</dbReference>
<keyword evidence="2" id="KW-1185">Reference proteome</keyword>
<gene>
    <name evidence="1" type="ORF">K2U94_12625</name>
</gene>
<dbReference type="PANTHER" id="PTHR41260">
    <property type="entry name" value="PROTEIN ECSC"/>
    <property type="match status" value="1"/>
</dbReference>
<evidence type="ECO:0000313" key="1">
    <source>
        <dbReference type="EMBL" id="MCI4683601.1"/>
    </source>
</evidence>
<comment type="caution">
    <text evidence="1">The sequence shown here is derived from an EMBL/GenBank/DDBJ whole genome shotgun (WGS) entry which is preliminary data.</text>
</comment>
<organism evidence="1 2">
    <name type="scientific">Candidatus Rhodoblastus alkanivorans</name>
    <dbReference type="NCBI Taxonomy" id="2954117"/>
    <lineage>
        <taxon>Bacteria</taxon>
        <taxon>Pseudomonadati</taxon>
        <taxon>Pseudomonadota</taxon>
        <taxon>Alphaproteobacteria</taxon>
        <taxon>Hyphomicrobiales</taxon>
        <taxon>Rhodoblastaceae</taxon>
        <taxon>Rhodoblastus</taxon>
    </lineage>
</organism>
<dbReference type="EMBL" id="JAIVFP010000001">
    <property type="protein sequence ID" value="MCI4683601.1"/>
    <property type="molecule type" value="Genomic_DNA"/>
</dbReference>
<dbReference type="Proteomes" id="UP001139104">
    <property type="component" value="Unassembled WGS sequence"/>
</dbReference>
<evidence type="ECO:0000313" key="2">
    <source>
        <dbReference type="Proteomes" id="UP001139104"/>
    </source>
</evidence>